<evidence type="ECO:0000256" key="2">
    <source>
        <dbReference type="SAM" id="Phobius"/>
    </source>
</evidence>
<keyword evidence="2" id="KW-1133">Transmembrane helix</keyword>
<name>A0AAN8FQM5_TRICO</name>
<evidence type="ECO:0000256" key="1">
    <source>
        <dbReference type="SAM" id="MobiDB-lite"/>
    </source>
</evidence>
<reference evidence="3 4" key="1">
    <citation type="submission" date="2019-10" db="EMBL/GenBank/DDBJ databases">
        <title>Assembly and Annotation for the nematode Trichostrongylus colubriformis.</title>
        <authorList>
            <person name="Martin J."/>
        </authorList>
    </citation>
    <scope>NUCLEOTIDE SEQUENCE [LARGE SCALE GENOMIC DNA]</scope>
    <source>
        <strain evidence="3">G859</strain>
        <tissue evidence="3">Whole worm</tissue>
    </source>
</reference>
<comment type="caution">
    <text evidence="3">The sequence shown here is derived from an EMBL/GenBank/DDBJ whole genome shotgun (WGS) entry which is preliminary data.</text>
</comment>
<keyword evidence="2" id="KW-0812">Transmembrane</keyword>
<gene>
    <name evidence="3" type="ORF">GCK32_000797</name>
</gene>
<keyword evidence="2" id="KW-0472">Membrane</keyword>
<keyword evidence="4" id="KW-1185">Reference proteome</keyword>
<protein>
    <submittedName>
        <fullName evidence="3">Uncharacterized protein</fullName>
    </submittedName>
</protein>
<feature type="region of interest" description="Disordered" evidence="1">
    <location>
        <begin position="40"/>
        <end position="70"/>
    </location>
</feature>
<dbReference type="EMBL" id="WIXE01014103">
    <property type="protein sequence ID" value="KAK5974545.1"/>
    <property type="molecule type" value="Genomic_DNA"/>
</dbReference>
<feature type="transmembrane region" description="Helical" evidence="2">
    <location>
        <begin position="280"/>
        <end position="301"/>
    </location>
</feature>
<organism evidence="3 4">
    <name type="scientific">Trichostrongylus colubriformis</name>
    <name type="common">Black scour worm</name>
    <dbReference type="NCBI Taxonomy" id="6319"/>
    <lineage>
        <taxon>Eukaryota</taxon>
        <taxon>Metazoa</taxon>
        <taxon>Ecdysozoa</taxon>
        <taxon>Nematoda</taxon>
        <taxon>Chromadorea</taxon>
        <taxon>Rhabditida</taxon>
        <taxon>Rhabditina</taxon>
        <taxon>Rhabditomorpha</taxon>
        <taxon>Strongyloidea</taxon>
        <taxon>Trichostrongylidae</taxon>
        <taxon>Trichostrongylus</taxon>
    </lineage>
</organism>
<evidence type="ECO:0000313" key="4">
    <source>
        <dbReference type="Proteomes" id="UP001331761"/>
    </source>
</evidence>
<feature type="compositionally biased region" description="Low complexity" evidence="1">
    <location>
        <begin position="42"/>
        <end position="55"/>
    </location>
</feature>
<dbReference type="Proteomes" id="UP001331761">
    <property type="component" value="Unassembled WGS sequence"/>
</dbReference>
<dbReference type="AlphaFoldDB" id="A0AAN8FQM5"/>
<accession>A0AAN8FQM5</accession>
<proteinExistence type="predicted"/>
<sequence>MFGYLLISDKNQVLCYGGDGGFDSYLQSRLCAEGLFSPDAPSTSSGVYSDTSSTESLRDDLSSSTESRITEKATNPEISHLFLPLISMYRSFHIRCGDQIYTTTSDHGTILLKRLKYNFLLVSIGNSEWRQYQFMDYMELGLEVNLGPLLSLIGSDLSTVHLASDFLRSFSDKPCSFENKKMKGLLDLRRAIFFQSEVAIALPLLGTLASQLQNVLGPNRILLTSEGDILASVNSRDDEKLTLKHLASCDLNFLLQQISALESTDHGKIFQVWLRSKRSIIPYFVTVMVCSAIGGLTIICLSEARYGALIRAVATFLVQLDRVETTEDIVKAIQEMGKTVEAISRHFLAMAANNTTRRLTNGGFIKSPEQSSSFIRTIWRRTEALLQLSKVNTHSPEQSRAPALSLTSLRSAFSTLSLSSVQTQNSAVRREKLSTRCEVMISYVHRQATNMLQELCMESYGKSSEKKLDLFMRATYNAFNTSRKTLVSDSTTAWAAEQKATAFHDFLRPMSIGFDMVAFSVSIPSKSIAVSYTTDWIKKELDISVRPPTSCSCIRITGRSGAQYMLYRMRTEEKEPLSGINVLKKLRGSRSFNAFAVALFQEGIHNELAERQLRRLTTVITNRMCSVYPQIN</sequence>
<evidence type="ECO:0000313" key="3">
    <source>
        <dbReference type="EMBL" id="KAK5974545.1"/>
    </source>
</evidence>